<protein>
    <submittedName>
        <fullName evidence="1">Uncharacterized protein</fullName>
    </submittedName>
</protein>
<gene>
    <name evidence="1" type="ORF">BpHYR1_050170</name>
</gene>
<comment type="caution">
    <text evidence="1">The sequence shown here is derived from an EMBL/GenBank/DDBJ whole genome shotgun (WGS) entry which is preliminary data.</text>
</comment>
<dbReference type="AlphaFoldDB" id="A0A3M7PBP6"/>
<proteinExistence type="predicted"/>
<sequence>LKTITDNDFNDHIDTTSRKSLDVYVDDTFLYYLKNGRFQNGLSKKQIKKIEKAATQYYYDREKDDF</sequence>
<keyword evidence="2" id="KW-1185">Reference proteome</keyword>
<evidence type="ECO:0000313" key="1">
    <source>
        <dbReference type="EMBL" id="RMZ96535.1"/>
    </source>
</evidence>
<dbReference type="EMBL" id="REGN01012112">
    <property type="protein sequence ID" value="RMZ96535.1"/>
    <property type="molecule type" value="Genomic_DNA"/>
</dbReference>
<reference evidence="1 2" key="1">
    <citation type="journal article" date="2018" name="Sci. Rep.">
        <title>Genomic signatures of local adaptation to the degree of environmental predictability in rotifers.</title>
        <authorList>
            <person name="Franch-Gras L."/>
            <person name="Hahn C."/>
            <person name="Garcia-Roger E.M."/>
            <person name="Carmona M.J."/>
            <person name="Serra M."/>
            <person name="Gomez A."/>
        </authorList>
    </citation>
    <scope>NUCLEOTIDE SEQUENCE [LARGE SCALE GENOMIC DNA]</scope>
    <source>
        <strain evidence="1">HYR1</strain>
    </source>
</reference>
<dbReference type="Proteomes" id="UP000276133">
    <property type="component" value="Unassembled WGS sequence"/>
</dbReference>
<evidence type="ECO:0000313" key="2">
    <source>
        <dbReference type="Proteomes" id="UP000276133"/>
    </source>
</evidence>
<feature type="non-terminal residue" evidence="1">
    <location>
        <position position="1"/>
    </location>
</feature>
<accession>A0A3M7PBP6</accession>
<organism evidence="1 2">
    <name type="scientific">Brachionus plicatilis</name>
    <name type="common">Marine rotifer</name>
    <name type="synonym">Brachionus muelleri</name>
    <dbReference type="NCBI Taxonomy" id="10195"/>
    <lineage>
        <taxon>Eukaryota</taxon>
        <taxon>Metazoa</taxon>
        <taxon>Spiralia</taxon>
        <taxon>Gnathifera</taxon>
        <taxon>Rotifera</taxon>
        <taxon>Eurotatoria</taxon>
        <taxon>Monogononta</taxon>
        <taxon>Pseudotrocha</taxon>
        <taxon>Ploima</taxon>
        <taxon>Brachionidae</taxon>
        <taxon>Brachionus</taxon>
    </lineage>
</organism>
<name>A0A3M7PBP6_BRAPC</name>